<dbReference type="CDD" id="cd00592">
    <property type="entry name" value="HTH_MerR-like"/>
    <property type="match status" value="1"/>
</dbReference>
<dbReference type="PANTHER" id="PTHR30204:SF93">
    <property type="entry name" value="HTH MERR-TYPE DOMAIN-CONTAINING PROTEIN"/>
    <property type="match status" value="1"/>
</dbReference>
<dbReference type="PANTHER" id="PTHR30204">
    <property type="entry name" value="REDOX-CYCLING DRUG-SENSING TRANSCRIPTIONAL ACTIVATOR SOXR"/>
    <property type="match status" value="1"/>
</dbReference>
<reference evidence="3 4" key="1">
    <citation type="submission" date="2019-02" db="EMBL/GenBank/DDBJ databases">
        <title>Draft genome sequences of novel Actinobacteria.</title>
        <authorList>
            <person name="Sahin N."/>
            <person name="Ay H."/>
            <person name="Saygin H."/>
        </authorList>
    </citation>
    <scope>NUCLEOTIDE SEQUENCE [LARGE SCALE GENOMIC DNA]</scope>
    <source>
        <strain evidence="3 4">KC201</strain>
    </source>
</reference>
<name>A0A4R4N013_9ACTN</name>
<dbReference type="PROSITE" id="PS50937">
    <property type="entry name" value="HTH_MERR_2"/>
    <property type="match status" value="1"/>
</dbReference>
<dbReference type="InterPro" id="IPR009061">
    <property type="entry name" value="DNA-bd_dom_put_sf"/>
</dbReference>
<dbReference type="GO" id="GO:0003677">
    <property type="term" value="F:DNA binding"/>
    <property type="evidence" value="ECO:0007669"/>
    <property type="project" value="UniProtKB-KW"/>
</dbReference>
<dbReference type="OrthoDB" id="9809391at2"/>
<dbReference type="Pfam" id="PF13411">
    <property type="entry name" value="MerR_1"/>
    <property type="match status" value="1"/>
</dbReference>
<gene>
    <name evidence="3" type="ORF">E1267_34940</name>
</gene>
<dbReference type="GO" id="GO:0003700">
    <property type="term" value="F:DNA-binding transcription factor activity"/>
    <property type="evidence" value="ECO:0007669"/>
    <property type="project" value="InterPro"/>
</dbReference>
<dbReference type="SUPFAM" id="SSF46955">
    <property type="entry name" value="Putative DNA-binding domain"/>
    <property type="match status" value="1"/>
</dbReference>
<dbReference type="InterPro" id="IPR047057">
    <property type="entry name" value="MerR_fam"/>
</dbReference>
<sequence>MGENSSQQVHRYRRNSSRVEVQVPVSDDTLGIGDLAALTGVPVRTIRYYCDEGIIASVRTVGGHRRFDGAAVERLGMVRRLRGLGLGLAAIARVLAGERSVAEAVAEERAALDVRLAELAWRRAALRAVEEAGPAERAARLELLAAVEDGAAARDALAAFWRRQMVAIPASGKLASAFVDLAVPAPPADPAVPQVVAYAELVALVADRSLTRLLRGRALENLKEIHDEDELMYGVGEACALVEPLVVAGEAPRPGPELDRYVAVHAAVRGVRDTQGFRRELLANVEPDRDPRFRRYWRLVSEVSGEKATLGSTHLWLADALERDLTA</sequence>
<dbReference type="Gene3D" id="1.10.1660.10">
    <property type="match status" value="1"/>
</dbReference>
<evidence type="ECO:0000256" key="1">
    <source>
        <dbReference type="ARBA" id="ARBA00023125"/>
    </source>
</evidence>
<evidence type="ECO:0000313" key="3">
    <source>
        <dbReference type="EMBL" id="TDC00333.1"/>
    </source>
</evidence>
<dbReference type="SMART" id="SM00422">
    <property type="entry name" value="HTH_MERR"/>
    <property type="match status" value="1"/>
</dbReference>
<proteinExistence type="predicted"/>
<dbReference type="PRINTS" id="PR00040">
    <property type="entry name" value="HTHMERR"/>
</dbReference>
<evidence type="ECO:0000259" key="2">
    <source>
        <dbReference type="PROSITE" id="PS50937"/>
    </source>
</evidence>
<keyword evidence="4" id="KW-1185">Reference proteome</keyword>
<evidence type="ECO:0000313" key="4">
    <source>
        <dbReference type="Proteomes" id="UP000295157"/>
    </source>
</evidence>
<dbReference type="AlphaFoldDB" id="A0A4R4N013"/>
<feature type="domain" description="HTH merR-type" evidence="2">
    <location>
        <begin position="29"/>
        <end position="97"/>
    </location>
</feature>
<organism evidence="3 4">
    <name type="scientific">Nonomuraea longispora</name>
    <dbReference type="NCBI Taxonomy" id="1848320"/>
    <lineage>
        <taxon>Bacteria</taxon>
        <taxon>Bacillati</taxon>
        <taxon>Actinomycetota</taxon>
        <taxon>Actinomycetes</taxon>
        <taxon>Streptosporangiales</taxon>
        <taxon>Streptosporangiaceae</taxon>
        <taxon>Nonomuraea</taxon>
    </lineage>
</organism>
<dbReference type="EMBL" id="SMJZ01000191">
    <property type="protein sequence ID" value="TDC00333.1"/>
    <property type="molecule type" value="Genomic_DNA"/>
</dbReference>
<accession>A0A4R4N013</accession>
<dbReference type="Proteomes" id="UP000295157">
    <property type="component" value="Unassembled WGS sequence"/>
</dbReference>
<keyword evidence="1" id="KW-0238">DNA-binding</keyword>
<dbReference type="InterPro" id="IPR000551">
    <property type="entry name" value="MerR-type_HTH_dom"/>
</dbReference>
<comment type="caution">
    <text evidence="3">The sequence shown here is derived from an EMBL/GenBank/DDBJ whole genome shotgun (WGS) entry which is preliminary data.</text>
</comment>
<protein>
    <submittedName>
        <fullName evidence="3">MerR family transcriptional regulator</fullName>
    </submittedName>
</protein>